<proteinExistence type="inferred from homology"/>
<name>A0ABX7FND6_BRECH</name>
<evidence type="ECO:0000256" key="3">
    <source>
        <dbReference type="ARBA" id="ARBA00022448"/>
    </source>
</evidence>
<dbReference type="InterPro" id="IPR002491">
    <property type="entry name" value="ABC_transptr_periplasmic_BD"/>
</dbReference>
<dbReference type="PROSITE" id="PS50983">
    <property type="entry name" value="FE_B12_PBP"/>
    <property type="match status" value="1"/>
</dbReference>
<dbReference type="PANTHER" id="PTHR30532:SF28">
    <property type="entry name" value="PETROBACTIN-BINDING PROTEIN YCLQ"/>
    <property type="match status" value="1"/>
</dbReference>
<feature type="domain" description="Fe/B12 periplasmic-binding" evidence="5">
    <location>
        <begin position="86"/>
        <end position="347"/>
    </location>
</feature>
<evidence type="ECO:0000313" key="6">
    <source>
        <dbReference type="EMBL" id="QRG67586.1"/>
    </source>
</evidence>
<keyword evidence="7" id="KW-1185">Reference proteome</keyword>
<evidence type="ECO:0000256" key="4">
    <source>
        <dbReference type="ARBA" id="ARBA00022729"/>
    </source>
</evidence>
<sequence>MVHPSVILDKTQIYVEVIEVKKKWIMPLMAGLLALVTAACGSNSASPVPAQTPAASADAQASAASSEEVTIKHKLGEAKLKKNPQTVVAFDYGVLDSLDKLGIEVTGVAQSNLPPYLEKFKDAKYKNIGSLKEPDFEKINAMKPDVIFISGRQQEAYEELNKIAPTIFLGVDTKNYMDSFTTNMKTLGTIFGKEAQVDEELGKINESIKALTDKTKANGKNALIVMTSEGKLSAFGPGSRFGILHDVFGFTPVDSNLEVSTHGQSISPEFVVEKDPDYLFVVDGGIVSKNKDAAVSAKQTIENDLIKNTKAFKDGNIIYLDANYWYLSGGGLVSTASMANEVLADLK</sequence>
<keyword evidence="4" id="KW-0732">Signal</keyword>
<keyword evidence="3" id="KW-0813">Transport</keyword>
<accession>A0ABX7FND6</accession>
<dbReference type="Proteomes" id="UP000596248">
    <property type="component" value="Chromosome"/>
</dbReference>
<organism evidence="6 7">
    <name type="scientific">Brevibacillus choshinensis</name>
    <dbReference type="NCBI Taxonomy" id="54911"/>
    <lineage>
        <taxon>Bacteria</taxon>
        <taxon>Bacillati</taxon>
        <taxon>Bacillota</taxon>
        <taxon>Bacilli</taxon>
        <taxon>Bacillales</taxon>
        <taxon>Paenibacillaceae</taxon>
        <taxon>Brevibacillus</taxon>
    </lineage>
</organism>
<protein>
    <submittedName>
        <fullName evidence="6">Siderophore ABC transporter substrate-binding protein</fullName>
    </submittedName>
</protein>
<evidence type="ECO:0000256" key="2">
    <source>
        <dbReference type="ARBA" id="ARBA00008814"/>
    </source>
</evidence>
<dbReference type="Gene3D" id="3.40.50.1980">
    <property type="entry name" value="Nitrogenase molybdenum iron protein domain"/>
    <property type="match status" value="2"/>
</dbReference>
<reference evidence="6 7" key="1">
    <citation type="submission" date="2021-01" db="EMBL/GenBank/DDBJ databases">
        <title>Identification of strong promoters based on the transcriptome of Brevibacillus choshinensis.</title>
        <authorList>
            <person name="Yao D."/>
            <person name="Zhang K."/>
            <person name="Wu J."/>
        </authorList>
    </citation>
    <scope>NUCLEOTIDE SEQUENCE [LARGE SCALE GENOMIC DNA]</scope>
    <source>
        <strain evidence="6 7">HPD31-SP3</strain>
    </source>
</reference>
<evidence type="ECO:0000313" key="7">
    <source>
        <dbReference type="Proteomes" id="UP000596248"/>
    </source>
</evidence>
<dbReference type="InterPro" id="IPR051313">
    <property type="entry name" value="Bact_iron-sidero_bind"/>
</dbReference>
<evidence type="ECO:0000259" key="5">
    <source>
        <dbReference type="PROSITE" id="PS50983"/>
    </source>
</evidence>
<evidence type="ECO:0000256" key="1">
    <source>
        <dbReference type="ARBA" id="ARBA00004196"/>
    </source>
</evidence>
<dbReference type="InterPro" id="IPR033870">
    <property type="entry name" value="FatB"/>
</dbReference>
<gene>
    <name evidence="6" type="ORF">JNE38_29885</name>
</gene>
<dbReference type="Pfam" id="PF01497">
    <property type="entry name" value="Peripla_BP_2"/>
    <property type="match status" value="1"/>
</dbReference>
<comment type="subcellular location">
    <subcellularLocation>
        <location evidence="1">Cell envelope</location>
    </subcellularLocation>
</comment>
<comment type="similarity">
    <text evidence="2">Belongs to the bacterial solute-binding protein 8 family.</text>
</comment>
<dbReference type="CDD" id="cd01140">
    <property type="entry name" value="FatB"/>
    <property type="match status" value="1"/>
</dbReference>
<dbReference type="EMBL" id="CP069127">
    <property type="protein sequence ID" value="QRG67586.1"/>
    <property type="molecule type" value="Genomic_DNA"/>
</dbReference>
<dbReference type="PANTHER" id="PTHR30532">
    <property type="entry name" value="IRON III DICITRATE-BINDING PERIPLASMIC PROTEIN"/>
    <property type="match status" value="1"/>
</dbReference>
<dbReference type="SUPFAM" id="SSF53807">
    <property type="entry name" value="Helical backbone' metal receptor"/>
    <property type="match status" value="1"/>
</dbReference>